<dbReference type="eggNOG" id="ENOG502S3VI">
    <property type="taxonomic scope" value="Eukaryota"/>
</dbReference>
<dbReference type="EMBL" id="DS480406">
    <property type="protein sequence ID" value="EDO17326.1"/>
    <property type="molecule type" value="Genomic_DNA"/>
</dbReference>
<evidence type="ECO:0000313" key="2">
    <source>
        <dbReference type="EMBL" id="EDO17326.1"/>
    </source>
</evidence>
<accession>A7TK91</accession>
<dbReference type="PANTHER" id="PTHR36784:SF1">
    <property type="entry name" value="HISTONE-LYSINE N-METHYLTRANSFERASE"/>
    <property type="match status" value="1"/>
</dbReference>
<feature type="transmembrane region" description="Helical" evidence="1">
    <location>
        <begin position="145"/>
        <end position="162"/>
    </location>
</feature>
<feature type="transmembrane region" description="Helical" evidence="1">
    <location>
        <begin position="120"/>
        <end position="139"/>
    </location>
</feature>
<organism evidence="3">
    <name type="scientific">Vanderwaltozyma polyspora (strain ATCC 22028 / DSM 70294 / BCRC 21397 / CBS 2163 / NBRC 10782 / NRRL Y-8283 / UCD 57-17)</name>
    <name type="common">Kluyveromyces polysporus</name>
    <dbReference type="NCBI Taxonomy" id="436907"/>
    <lineage>
        <taxon>Eukaryota</taxon>
        <taxon>Fungi</taxon>
        <taxon>Dikarya</taxon>
        <taxon>Ascomycota</taxon>
        <taxon>Saccharomycotina</taxon>
        <taxon>Saccharomycetes</taxon>
        <taxon>Saccharomycetales</taxon>
        <taxon>Saccharomycetaceae</taxon>
        <taxon>Vanderwaltozyma</taxon>
    </lineage>
</organism>
<evidence type="ECO:0000313" key="3">
    <source>
        <dbReference type="Proteomes" id="UP000000267"/>
    </source>
</evidence>
<sequence length="186" mass="22026">MSRLRRFNRRVLEDSNVDDDDDGEFTFEPMDTDDQEVLIQKFELSNEVRKLKYINLLCLAYLVSCTTFLLFSTRRKGIYSILFILGSQSMIFSCINIRYDLINDYSITKLITLRIDNFKLNIINMIVLISISWICFLHLHDQFSLEVFFHLPHLLYLISIAVKKMAKSMDTELSHLRSLKYKYKNA</sequence>
<dbReference type="PANTHER" id="PTHR36784">
    <property type="entry name" value="HISTONE-LYSINE N-METHYLTRANSFERASE"/>
    <property type="match status" value="1"/>
</dbReference>
<dbReference type="HOGENOM" id="CLU_119636_0_0_1"/>
<dbReference type="AlphaFoldDB" id="A7TK91"/>
<dbReference type="OMA" id="CINIRYD"/>
<feature type="transmembrane region" description="Helical" evidence="1">
    <location>
        <begin position="77"/>
        <end position="99"/>
    </location>
</feature>
<keyword evidence="1" id="KW-0472">Membrane</keyword>
<dbReference type="RefSeq" id="XP_001645184.1">
    <property type="nucleotide sequence ID" value="XM_001645134.1"/>
</dbReference>
<evidence type="ECO:0000256" key="1">
    <source>
        <dbReference type="SAM" id="Phobius"/>
    </source>
</evidence>
<dbReference type="InParanoid" id="A7TK91"/>
<gene>
    <name evidence="2" type="ORF">Kpol_1062p34</name>
</gene>
<dbReference type="Proteomes" id="UP000000267">
    <property type="component" value="Unassembled WGS sequence"/>
</dbReference>
<dbReference type="FunCoup" id="A7TK91">
    <property type="interactions" value="58"/>
</dbReference>
<protein>
    <submittedName>
        <fullName evidence="2">Uncharacterized protein</fullName>
    </submittedName>
</protein>
<keyword evidence="3" id="KW-1185">Reference proteome</keyword>
<dbReference type="PhylomeDB" id="A7TK91"/>
<name>A7TK91_VANPO</name>
<dbReference type="GeneID" id="5545535"/>
<proteinExistence type="predicted"/>
<dbReference type="OrthoDB" id="4074030at2759"/>
<keyword evidence="1" id="KW-1133">Transmembrane helix</keyword>
<keyword evidence="1" id="KW-0812">Transmembrane</keyword>
<reference evidence="2 3" key="1">
    <citation type="journal article" date="2007" name="Proc. Natl. Acad. Sci. U.S.A.">
        <title>Independent sorting-out of thousands of duplicated gene pairs in two yeast species descended from a whole-genome duplication.</title>
        <authorList>
            <person name="Scannell D.R."/>
            <person name="Frank A.C."/>
            <person name="Conant G.C."/>
            <person name="Byrne K.P."/>
            <person name="Woolfit M."/>
            <person name="Wolfe K.H."/>
        </authorList>
    </citation>
    <scope>NUCLEOTIDE SEQUENCE [LARGE SCALE GENOMIC DNA]</scope>
    <source>
        <strain evidence="3">ATCC 22028 / DSM 70294 / BCRC 21397 / CBS 2163 / NBRC 10782 / NRRL Y-8283 / UCD 57-17</strain>
    </source>
</reference>
<feature type="transmembrane region" description="Helical" evidence="1">
    <location>
        <begin position="53"/>
        <end position="71"/>
    </location>
</feature>
<dbReference type="KEGG" id="vpo:Kpol_1062p34"/>